<name>A0A5C8P606_9BURK</name>
<dbReference type="PANTHER" id="PTHR38103:SF1">
    <property type="entry name" value="RECOMBINATION-ASSOCIATED PROTEIN RDGC"/>
    <property type="match status" value="1"/>
</dbReference>
<dbReference type="PANTHER" id="PTHR38103">
    <property type="entry name" value="RECOMBINATION-ASSOCIATED PROTEIN RDGC"/>
    <property type="match status" value="1"/>
</dbReference>
<dbReference type="InterPro" id="IPR007476">
    <property type="entry name" value="RdgC"/>
</dbReference>
<accession>A0A5C8P606</accession>
<keyword evidence="5" id="KW-0233">DNA recombination</keyword>
<dbReference type="NCBIfam" id="NF001464">
    <property type="entry name" value="PRK00321.1-5"/>
    <property type="match status" value="1"/>
</dbReference>
<evidence type="ECO:0000256" key="2">
    <source>
        <dbReference type="ARBA" id="ARBA00008657"/>
    </source>
</evidence>
<dbReference type="EMBL" id="VDUY01000001">
    <property type="protein sequence ID" value="TXL68587.1"/>
    <property type="molecule type" value="Genomic_DNA"/>
</dbReference>
<proteinExistence type="inferred from homology"/>
<evidence type="ECO:0000313" key="7">
    <source>
        <dbReference type="Proteomes" id="UP000321548"/>
    </source>
</evidence>
<dbReference type="Proteomes" id="UP000321548">
    <property type="component" value="Unassembled WGS sequence"/>
</dbReference>
<evidence type="ECO:0000256" key="1">
    <source>
        <dbReference type="ARBA" id="ARBA00004453"/>
    </source>
</evidence>
<evidence type="ECO:0000256" key="3">
    <source>
        <dbReference type="ARBA" id="ARBA00022296"/>
    </source>
</evidence>
<keyword evidence="4" id="KW-0963">Cytoplasm</keyword>
<gene>
    <name evidence="6" type="ORF">FHP08_02580</name>
</gene>
<evidence type="ECO:0000256" key="4">
    <source>
        <dbReference type="ARBA" id="ARBA00022490"/>
    </source>
</evidence>
<dbReference type="NCBIfam" id="NF001463">
    <property type="entry name" value="PRK00321.1-4"/>
    <property type="match status" value="1"/>
</dbReference>
<dbReference type="GO" id="GO:0043590">
    <property type="term" value="C:bacterial nucleoid"/>
    <property type="evidence" value="ECO:0007669"/>
    <property type="project" value="TreeGrafter"/>
</dbReference>
<reference evidence="6 7" key="1">
    <citation type="submission" date="2019-06" db="EMBL/GenBank/DDBJ databases">
        <title>Quisquiliibacterium sp. nov., isolated from a maize field.</title>
        <authorList>
            <person name="Lin S.-Y."/>
            <person name="Tsai C.-F."/>
            <person name="Young C.-C."/>
        </authorList>
    </citation>
    <scope>NUCLEOTIDE SEQUENCE [LARGE SCALE GENOMIC DNA]</scope>
    <source>
        <strain evidence="6 7">CC-CFT501</strain>
    </source>
</reference>
<evidence type="ECO:0000256" key="5">
    <source>
        <dbReference type="ARBA" id="ARBA00023172"/>
    </source>
</evidence>
<comment type="caution">
    <text evidence="6">The sequence shown here is derived from an EMBL/GenBank/DDBJ whole genome shotgun (WGS) entry which is preliminary data.</text>
</comment>
<dbReference type="AlphaFoldDB" id="A0A5C8P606"/>
<dbReference type="RefSeq" id="WP_147702727.1">
    <property type="nucleotide sequence ID" value="NZ_VDUY01000001.1"/>
</dbReference>
<evidence type="ECO:0000313" key="6">
    <source>
        <dbReference type="EMBL" id="TXL68587.1"/>
    </source>
</evidence>
<protein>
    <recommendedName>
        <fullName evidence="3">Recombination-associated protein RdgC</fullName>
    </recommendedName>
</protein>
<dbReference type="OrthoDB" id="5290530at2"/>
<sequence length="335" mass="35730">MFKSAIVYRIAPGWEPPSLEALEEALDRARFAPCSPTEPRSAGWVEPRGRAHGALAESVGGQLVLSLRTEVRAVPGSAVKDALEDRLRRIEQETGNRPRGKQRKELKEEVVIDLLPRAFSKFSTTRIWIDPKARLMLVGAGSAARADEAVGALMEAFRDMAAELPASLVKTGLSPSTAMSTWLAEREAPAGFSLDRECELRQAGAGESQVALEGAAPAPAGDKATVRYARHPLDIDEIVAHIEQGKVATKLAMTWQERVSFVLDASLVLRRLEILDVVLEAAAGQPGGGEEDDGFDADVAIATAELGRLVPDLLEALGGEIEPEGAAEAASARTG</sequence>
<comment type="similarity">
    <text evidence="2">Belongs to the RdgC family.</text>
</comment>
<keyword evidence="7" id="KW-1185">Reference proteome</keyword>
<dbReference type="GO" id="GO:0003690">
    <property type="term" value="F:double-stranded DNA binding"/>
    <property type="evidence" value="ECO:0007669"/>
    <property type="project" value="TreeGrafter"/>
</dbReference>
<dbReference type="GO" id="GO:0000018">
    <property type="term" value="P:regulation of DNA recombination"/>
    <property type="evidence" value="ECO:0007669"/>
    <property type="project" value="TreeGrafter"/>
</dbReference>
<organism evidence="6 7">
    <name type="scientific">Zeimonas arvi</name>
    <dbReference type="NCBI Taxonomy" id="2498847"/>
    <lineage>
        <taxon>Bacteria</taxon>
        <taxon>Pseudomonadati</taxon>
        <taxon>Pseudomonadota</taxon>
        <taxon>Betaproteobacteria</taxon>
        <taxon>Burkholderiales</taxon>
        <taxon>Burkholderiaceae</taxon>
        <taxon>Zeimonas</taxon>
    </lineage>
</organism>
<dbReference type="Pfam" id="PF04381">
    <property type="entry name" value="RdgC"/>
    <property type="match status" value="1"/>
</dbReference>
<comment type="subcellular location">
    <subcellularLocation>
        <location evidence="1">Cytoplasm</location>
        <location evidence="1">Nucleoid</location>
    </subcellularLocation>
</comment>
<dbReference type="GO" id="GO:0006310">
    <property type="term" value="P:DNA recombination"/>
    <property type="evidence" value="ECO:0007669"/>
    <property type="project" value="UniProtKB-KW"/>
</dbReference>